<keyword evidence="2" id="KW-1185">Reference proteome</keyword>
<accession>A0ABM9DI48</accession>
<evidence type="ECO:0000313" key="1">
    <source>
        <dbReference type="EMBL" id="CAH2396271.1"/>
    </source>
</evidence>
<gene>
    <name evidence="1" type="ORF">MES4922_160113</name>
</gene>
<dbReference type="Proteomes" id="UP001152604">
    <property type="component" value="Unassembled WGS sequence"/>
</dbReference>
<protein>
    <submittedName>
        <fullName evidence="1">Uncharacterized protein</fullName>
    </submittedName>
</protein>
<name>A0ABM9DI48_9HYPH</name>
<sequence length="29" mass="3429">MVFISDLQSESKAEVGQKQLVVLFFFYFK</sequence>
<dbReference type="EMBL" id="CAKXZS010000008">
    <property type="protein sequence ID" value="CAH2396271.1"/>
    <property type="molecule type" value="Genomic_DNA"/>
</dbReference>
<organism evidence="1 2">
    <name type="scientific">Mesorhizobium ventifaucium</name>
    <dbReference type="NCBI Taxonomy" id="666020"/>
    <lineage>
        <taxon>Bacteria</taxon>
        <taxon>Pseudomonadati</taxon>
        <taxon>Pseudomonadota</taxon>
        <taxon>Alphaproteobacteria</taxon>
        <taxon>Hyphomicrobiales</taxon>
        <taxon>Phyllobacteriaceae</taxon>
        <taxon>Mesorhizobium</taxon>
    </lineage>
</organism>
<comment type="caution">
    <text evidence="1">The sequence shown here is derived from an EMBL/GenBank/DDBJ whole genome shotgun (WGS) entry which is preliminary data.</text>
</comment>
<proteinExistence type="predicted"/>
<evidence type="ECO:0000313" key="2">
    <source>
        <dbReference type="Proteomes" id="UP001152604"/>
    </source>
</evidence>
<reference evidence="1" key="1">
    <citation type="submission" date="2022-03" db="EMBL/GenBank/DDBJ databases">
        <authorList>
            <person name="Brunel B."/>
        </authorList>
    </citation>
    <scope>NUCLEOTIDE SEQUENCE</scope>
    <source>
        <strain evidence="1">STM4922sample</strain>
    </source>
</reference>